<dbReference type="Proteomes" id="UP001597461">
    <property type="component" value="Unassembled WGS sequence"/>
</dbReference>
<dbReference type="CDD" id="cd14953">
    <property type="entry name" value="NHL_like_1"/>
    <property type="match status" value="1"/>
</dbReference>
<protein>
    <submittedName>
        <fullName evidence="5">DUF6443 domain-containing protein</fullName>
    </submittedName>
</protein>
<evidence type="ECO:0000256" key="1">
    <source>
        <dbReference type="ARBA" id="ARBA00022737"/>
    </source>
</evidence>
<dbReference type="Gene3D" id="2.180.10.10">
    <property type="entry name" value="RHS repeat-associated core"/>
    <property type="match status" value="1"/>
</dbReference>
<comment type="caution">
    <text evidence="5">The sequence shown here is derived from an EMBL/GenBank/DDBJ whole genome shotgun (WGS) entry which is preliminary data.</text>
</comment>
<dbReference type="NCBIfam" id="TIGR03696">
    <property type="entry name" value="Rhs_assc_core"/>
    <property type="match status" value="1"/>
</dbReference>
<evidence type="ECO:0000256" key="2">
    <source>
        <dbReference type="PROSITE-ProRule" id="PRU00504"/>
    </source>
</evidence>
<feature type="repeat" description="NHL" evidence="2">
    <location>
        <begin position="60"/>
        <end position="101"/>
    </location>
</feature>
<keyword evidence="6" id="KW-1185">Reference proteome</keyword>
<dbReference type="InterPro" id="IPR022385">
    <property type="entry name" value="Rhs_assc_core"/>
</dbReference>
<feature type="chain" id="PRO_5047541989" evidence="3">
    <location>
        <begin position="26"/>
        <end position="1492"/>
    </location>
</feature>
<name>A0ABW5MLM7_9SPHI</name>
<evidence type="ECO:0000313" key="6">
    <source>
        <dbReference type="Proteomes" id="UP001597461"/>
    </source>
</evidence>
<sequence>MKRRIKISSIFTGLLPLFAILTAQAQLSVSYSPSTQSYGTGSAITILSPSVSGGTASAGGQTTTSFVSSNLYNPLNTAVDASGNVYIADSDNNQIKKVTALGVVTTLAGSTSPGSTDGTGSAARFQHPSALAVDAAGNVFVSDQQNHKIRKITPSGVVTTFAGSGSPGFANGTGTGASFYSPIGLAFDASGNLYVADYSNHRIRVITPSGVVSTFAGTGSAGSSNGSALSATFRNPMGVAVDASGNVYVADRLNHMIRKISGGTVSTVAGNGSMGSASGYGTSATFQYPNNLAIDASGNIYVADQQNNMIRRIDVSGYVSAFAGTTSSGSINGTGSGVRLNSPYGLSIDSQGTLYVAETGNQDVRKIATAAFVVAPMLPAGLSFNNSDGNISGVPTTATATASYYVTAYNSTYASSAFALNITVTAGTASGIQPSGNQNYVLETTVRQEGITSLSQVGSLPIEQANRTVSYFDGLGRPMQTIQVQASPGGKDIVQPMAYDAYGREAVKYLPYGAKSENNGAYKTDGLTQQGNYYTTSNGSTTGWDGNVVKTPVPYSVTVFELSPLNRVEQQGAPGAAWQPVTGRTVVSEYGTNVASDVRKWVVSGTSASAGYYEAGKLYRTTIKDENWTSGDGKMGTTDEYKDLEGRVVLMRVWETGTKSLNTYYVYDDLGNLRYVLPPAVNLNTDRLSGEITGFYESDAVFTDFIYGYHYDGRKRLTEKKIPGKDWEYMVYNNLDQLVYTQDGVQRLNHQWSWTKYDAFGRIIITGLENNNTMSRAMLQDNYINMMTGPLWEERTTTRADGYTVRTHPMAGEEYANIVYLTVNFYGSYDFPDNVFGQPSGGQVDAAGVKALLTGSKVKNLGTGTMLLSVNYYDAEGRLITTKSENHLGGSDVVNNEWNFDGSLKNRTRVHLGNGTTTTIVNRYTYDQVGRKKKTRSQINGGTEVTLSSLTYNEIGQLIDKGQHSTDDFNFAQHTGYTYNERGWLTGQSSGLFTLSLGYNSGSSPQYNGNISSQTYTNGGASNTFNYTYDRLNRLTVSTAGNSLGESLSYDVMGNIKSLYRDGYSTNTYSNYAGNQLKTINGFTNGNYTYNENGNLIIDGPNGNNISYNYLNLPVQVSGNQSVDYTYDATGKKLIKVSALNGRVDYLDGIVYKPNGTIDFIQTEEGIARNSNGSYSYEYNQTDHLGNVRTSFQKNPVSGNVEPIQRDDYYAFGLRKAVSGGTNKYLYNGKELQEELGQYDYGARFYDPLIGRWNVVDPLAEKDRKSTPYAYGFNNPISVVDPDGMEGQWIPSIANGKLTVTAEKGDNAQTLQKFLNVSQKQADAEYKNIKGGKITLSDKVTGVAEINATVADAENNPDNYSNSIFAKITTAENYNCFACAIAIANGNVPDFSKSVPSSQFKAEVKGSDFVDVTGKGNNKFGETVVSFTKKSWDLVNGTTASTNHAATYLGTSQNGTQYSFSKNGLYETPKIETVSSLKKEYGNIVNYYNKRK</sequence>
<organism evidence="5 6">
    <name type="scientific">Pedobacter vanadiisoli</name>
    <dbReference type="NCBI Taxonomy" id="1761975"/>
    <lineage>
        <taxon>Bacteria</taxon>
        <taxon>Pseudomonadati</taxon>
        <taxon>Bacteroidota</taxon>
        <taxon>Sphingobacteriia</taxon>
        <taxon>Sphingobacteriales</taxon>
        <taxon>Sphingobacteriaceae</taxon>
        <taxon>Pedobacter</taxon>
    </lineage>
</organism>
<keyword evidence="1" id="KW-0677">Repeat</keyword>
<dbReference type="Pfam" id="PF01436">
    <property type="entry name" value="NHL"/>
    <property type="match status" value="2"/>
</dbReference>
<feature type="repeat" description="NHL" evidence="2">
    <location>
        <begin position="233"/>
        <end position="263"/>
    </location>
</feature>
<dbReference type="PROSITE" id="PS51125">
    <property type="entry name" value="NHL"/>
    <property type="match status" value="3"/>
</dbReference>
<dbReference type="Pfam" id="PF20041">
    <property type="entry name" value="DUF6443"/>
    <property type="match status" value="1"/>
</dbReference>
<dbReference type="InterPro" id="IPR011042">
    <property type="entry name" value="6-blade_b-propeller_TolB-like"/>
</dbReference>
<evidence type="ECO:0000313" key="5">
    <source>
        <dbReference type="EMBL" id="MFD2582669.1"/>
    </source>
</evidence>
<reference evidence="6" key="1">
    <citation type="journal article" date="2019" name="Int. J. Syst. Evol. Microbiol.">
        <title>The Global Catalogue of Microorganisms (GCM) 10K type strain sequencing project: providing services to taxonomists for standard genome sequencing and annotation.</title>
        <authorList>
            <consortium name="The Broad Institute Genomics Platform"/>
            <consortium name="The Broad Institute Genome Sequencing Center for Infectious Disease"/>
            <person name="Wu L."/>
            <person name="Ma J."/>
        </authorList>
    </citation>
    <scope>NUCLEOTIDE SEQUENCE [LARGE SCALE GENOMIC DNA]</scope>
    <source>
        <strain evidence="6">KCTC 42866</strain>
    </source>
</reference>
<accession>A0ABW5MLM7</accession>
<dbReference type="PANTHER" id="PTHR13833:SF71">
    <property type="entry name" value="NHL DOMAIN-CONTAINING PROTEIN"/>
    <property type="match status" value="1"/>
</dbReference>
<proteinExistence type="predicted"/>
<gene>
    <name evidence="5" type="ORF">ACFSR6_09230</name>
</gene>
<evidence type="ECO:0000259" key="4">
    <source>
        <dbReference type="Pfam" id="PF20041"/>
    </source>
</evidence>
<feature type="repeat" description="NHL" evidence="2">
    <location>
        <begin position="174"/>
        <end position="209"/>
    </location>
</feature>
<dbReference type="EMBL" id="JBHULL010000008">
    <property type="protein sequence ID" value="MFD2582669.1"/>
    <property type="molecule type" value="Genomic_DNA"/>
</dbReference>
<keyword evidence="3" id="KW-0732">Signal</keyword>
<dbReference type="PANTHER" id="PTHR13833">
    <property type="match status" value="1"/>
</dbReference>
<dbReference type="Pfam" id="PF05345">
    <property type="entry name" value="He_PIG"/>
    <property type="match status" value="1"/>
</dbReference>
<feature type="signal peptide" evidence="3">
    <location>
        <begin position="1"/>
        <end position="25"/>
    </location>
</feature>
<dbReference type="SUPFAM" id="SSF63829">
    <property type="entry name" value="Calcium-dependent phosphotriesterase"/>
    <property type="match status" value="1"/>
</dbReference>
<evidence type="ECO:0000256" key="3">
    <source>
        <dbReference type="SAM" id="SignalP"/>
    </source>
</evidence>
<dbReference type="InterPro" id="IPR015919">
    <property type="entry name" value="Cadherin-like_sf"/>
</dbReference>
<dbReference type="InterPro" id="IPR001258">
    <property type="entry name" value="NHL_repeat"/>
</dbReference>
<dbReference type="Gene3D" id="2.120.10.30">
    <property type="entry name" value="TolB, C-terminal domain"/>
    <property type="match status" value="4"/>
</dbReference>
<dbReference type="RefSeq" id="WP_379077979.1">
    <property type="nucleotide sequence ID" value="NZ_JBHULL010000008.1"/>
</dbReference>
<dbReference type="InterPro" id="IPR045619">
    <property type="entry name" value="DUF6443"/>
</dbReference>
<feature type="domain" description="DUF6443" evidence="4">
    <location>
        <begin position="446"/>
        <end position="590"/>
    </location>
</feature>
<dbReference type="SUPFAM" id="SSF49313">
    <property type="entry name" value="Cadherin-like"/>
    <property type="match status" value="1"/>
</dbReference>